<dbReference type="GeneID" id="63187748"/>
<protein>
    <submittedName>
        <fullName evidence="1">Uncharacterized protein</fullName>
    </submittedName>
</protein>
<reference evidence="1 2" key="1">
    <citation type="submission" date="2021-03" db="EMBL/GenBank/DDBJ databases">
        <title>Haloterrigena longa sp. nov. and Haloterrigena limicola sp. nov., extremely halophilic archaea isolated from a salt lake.</title>
        <authorList>
            <person name="Henglin C."/>
        </authorList>
    </citation>
    <scope>NUCLEOTIDE SEQUENCE [LARGE SCALE GENOMIC DNA]</scope>
    <source>
        <strain evidence="1 2">KZCA68</strain>
    </source>
</reference>
<organism evidence="1 2">
    <name type="scientific">Haloterrigena alkaliphila</name>
    <dbReference type="NCBI Taxonomy" id="2816475"/>
    <lineage>
        <taxon>Archaea</taxon>
        <taxon>Methanobacteriati</taxon>
        <taxon>Methanobacteriota</taxon>
        <taxon>Stenosarchaea group</taxon>
        <taxon>Halobacteria</taxon>
        <taxon>Halobacteriales</taxon>
        <taxon>Natrialbaceae</taxon>
        <taxon>Haloterrigena</taxon>
    </lineage>
</organism>
<gene>
    <name evidence="1" type="ORF">J0X25_10545</name>
</gene>
<evidence type="ECO:0000313" key="2">
    <source>
        <dbReference type="Proteomes" id="UP000663203"/>
    </source>
</evidence>
<dbReference type="Proteomes" id="UP000663203">
    <property type="component" value="Chromosome"/>
</dbReference>
<dbReference type="PROSITE" id="PS51318">
    <property type="entry name" value="TAT"/>
    <property type="match status" value="1"/>
</dbReference>
<sequence length="186" mass="18712">MTDHPTRRTILKSTAVTGVAATGVAGLAGSAAGQESATGSVPLGDVADQAQIVSGNKNAVIQSLTVTITEATQTGENTVELAGEFVAEVLPNVNANENALQTNSGTFEGATATLQPAETAEDTVSTQQQTCDILFLNLGPIDLNLLGLVVNISEITVNVDAQSGGGNLLGNLLCAVAGLLDPQGVN</sequence>
<dbReference type="EMBL" id="CP071462">
    <property type="protein sequence ID" value="QSW97858.1"/>
    <property type="molecule type" value="Genomic_DNA"/>
</dbReference>
<dbReference type="InterPro" id="IPR006311">
    <property type="entry name" value="TAT_signal"/>
</dbReference>
<proteinExistence type="predicted"/>
<dbReference type="KEGG" id="hakz:J0X25_10545"/>
<dbReference type="AlphaFoldDB" id="A0A8A2VI18"/>
<accession>A0A8A2VI18</accession>
<evidence type="ECO:0000313" key="1">
    <source>
        <dbReference type="EMBL" id="QSW97858.1"/>
    </source>
</evidence>
<name>A0A8A2VI18_9EURY</name>
<dbReference type="RefSeq" id="WP_207287477.1">
    <property type="nucleotide sequence ID" value="NZ_CP071462.1"/>
</dbReference>
<keyword evidence="2" id="KW-1185">Reference proteome</keyword>